<organism evidence="3 4">
    <name type="scientific">Streptomyces griseoluteus</name>
    <dbReference type="NCBI Taxonomy" id="29306"/>
    <lineage>
        <taxon>Bacteria</taxon>
        <taxon>Bacillati</taxon>
        <taxon>Actinomycetota</taxon>
        <taxon>Actinomycetes</taxon>
        <taxon>Kitasatosporales</taxon>
        <taxon>Streptomycetaceae</taxon>
        <taxon>Streptomyces</taxon>
    </lineage>
</organism>
<dbReference type="AlphaFoldDB" id="A0A4Z1DHP9"/>
<name>A0A4Z1DHP9_STRGP</name>
<evidence type="ECO:0000313" key="3">
    <source>
        <dbReference type="EMBL" id="TGN83158.1"/>
    </source>
</evidence>
<dbReference type="SUPFAM" id="SSF50939">
    <property type="entry name" value="Sialidases"/>
    <property type="match status" value="1"/>
</dbReference>
<gene>
    <name evidence="3" type="ORF">E5082_16390</name>
</gene>
<accession>A0A4Z1DHP9</accession>
<feature type="compositionally biased region" description="Low complexity" evidence="1">
    <location>
        <begin position="178"/>
        <end position="188"/>
    </location>
</feature>
<dbReference type="RefSeq" id="WP_135791982.1">
    <property type="nucleotide sequence ID" value="NZ_BNBQ01000007.1"/>
</dbReference>
<evidence type="ECO:0000256" key="2">
    <source>
        <dbReference type="SAM" id="SignalP"/>
    </source>
</evidence>
<keyword evidence="4" id="KW-1185">Reference proteome</keyword>
<protein>
    <submittedName>
        <fullName evidence="3">Exo-alpha-sialidase</fullName>
    </submittedName>
</protein>
<dbReference type="GeneID" id="91532506"/>
<dbReference type="EMBL" id="SRRU01000005">
    <property type="protein sequence ID" value="TGN83158.1"/>
    <property type="molecule type" value="Genomic_DNA"/>
</dbReference>
<evidence type="ECO:0000256" key="1">
    <source>
        <dbReference type="SAM" id="MobiDB-lite"/>
    </source>
</evidence>
<dbReference type="Gene3D" id="2.120.10.10">
    <property type="match status" value="1"/>
</dbReference>
<dbReference type="Gene3D" id="2.60.120.380">
    <property type="match status" value="1"/>
</dbReference>
<comment type="caution">
    <text evidence="3">The sequence shown here is derived from an EMBL/GenBank/DDBJ whole genome shotgun (WGS) entry which is preliminary data.</text>
</comment>
<dbReference type="InterPro" id="IPR036278">
    <property type="entry name" value="Sialidase_sf"/>
</dbReference>
<feature type="chain" id="PRO_5021427171" evidence="2">
    <location>
        <begin position="39"/>
        <end position="604"/>
    </location>
</feature>
<feature type="region of interest" description="Disordered" evidence="1">
    <location>
        <begin position="167"/>
        <end position="188"/>
    </location>
</feature>
<proteinExistence type="predicted"/>
<dbReference type="CDD" id="cd15482">
    <property type="entry name" value="Sialidase_non-viral"/>
    <property type="match status" value="1"/>
</dbReference>
<dbReference type="Proteomes" id="UP000298513">
    <property type="component" value="Unassembled WGS sequence"/>
</dbReference>
<sequence>MALLSALRRHHPPRSLGRLTVGLLALVAGTLPSGSADAATPSSGSVSDTAPTTTWSAGPFAVPNVSGTAGAVSCGAAQPCDDYALKVSVPAGYDAGHSLRIDVRWPDSAADFDLYVLDANGREVAASASSSDPETVLLPAVSGWYTVRVVPYAPLGGSFTGTASLITPPADPPPSTATPPAYANSTAPEGITDAHNAGEPSIGVDRASGAVMFQANTSTLKVTYDGSGTATWQDKSANAANGCPQGSTTSLDPILFTDPATHRTFESQLAGKTALTCYTDDDGETWTPTGGSGVNSGVDHQTIGGGPFAAGTPGGLTAYPDAVYYCSQDIADASCAVSRDGGLTYGPAVPMYSLLDCGGLHGHVKVAPDGTVYVPNKGCGGHQAVAVSEDDGLTWTVRHNPSSTPGDSDPSVGIGAGGTVYMGYQNSDGTPRIAVSHDKGRTWLYDQNVGAALGIKNVVFPAVTAGDDNRASFAFLGTTTGGNYQDTAFQGVWHLYVATTYDGGQSWVTADATPTDPVQKGSICTGGTTCGEDRNLLDFIDVTTDARGRVLAAYADGCTGTCATGGAQNYDALASIARQSSGGTLYGAYDAVAAGKRKKSGGNH</sequence>
<feature type="signal peptide" evidence="2">
    <location>
        <begin position="1"/>
        <end position="38"/>
    </location>
</feature>
<keyword evidence="2" id="KW-0732">Signal</keyword>
<evidence type="ECO:0000313" key="4">
    <source>
        <dbReference type="Proteomes" id="UP000298513"/>
    </source>
</evidence>
<reference evidence="3 4" key="1">
    <citation type="submission" date="2019-04" db="EMBL/GenBank/DDBJ databases">
        <title>Streptomyces sp. nov. Bv016 isolated from bark of Buahinia variegata.</title>
        <authorList>
            <person name="Kanchanasin P."/>
            <person name="Tanasupawat S."/>
            <person name="Yuki M."/>
            <person name="Kudo T."/>
        </authorList>
    </citation>
    <scope>NUCLEOTIDE SEQUENCE [LARGE SCALE GENOMIC DNA]</scope>
    <source>
        <strain evidence="3 4">JCM 4765</strain>
    </source>
</reference>